<evidence type="ECO:0000313" key="1">
    <source>
        <dbReference type="Ensembl" id="ENSCSAVP00000009216.1"/>
    </source>
</evidence>
<reference evidence="1" key="2">
    <citation type="submission" date="2025-08" db="UniProtKB">
        <authorList>
            <consortium name="Ensembl"/>
        </authorList>
    </citation>
    <scope>IDENTIFICATION</scope>
</reference>
<evidence type="ECO:0000313" key="2">
    <source>
        <dbReference type="Proteomes" id="UP000007875"/>
    </source>
</evidence>
<keyword evidence="2" id="KW-1185">Reference proteome</keyword>
<dbReference type="STRING" id="51511.ENSCSAVP00000009216"/>
<dbReference type="AlphaFoldDB" id="H2YV56"/>
<dbReference type="eggNOG" id="KOG1807">
    <property type="taxonomic scope" value="Eukaryota"/>
</dbReference>
<sequence>MCNGLCSMECPPCSKKCDNSCKHRKCTQICGRPCTRCRSLCTWSCPHLKCTKLCGEACDRSPCNEHCTKILKCGHSCIGLCGEPCPKLCRVCDKQVVAKSLTEDESLATARFVELPKCGHVFTHTVLDKLMEVEDSVKSSGQTVKHCPQCKAPILQCVRYGQLLSQTWRDRVFVKPMQKPSPFMVKNQREKYIKTVATNHASSEFIQAAFQLVQRISEKRTKQQLNFKLMKLKYIYRLLEIQTTNIKKMFGGKSTQSDVLKRTKEIADAVDFLGRRLLAEKDGYTAQETKEFTNELYRIDSLLK</sequence>
<name>H2YV56_CIOSA</name>
<dbReference type="Ensembl" id="ENSCSAVT00000009333.1">
    <property type="protein sequence ID" value="ENSCSAVP00000009216.1"/>
    <property type="gene ID" value="ENSCSAVG00000005433.1"/>
</dbReference>
<organism evidence="1 2">
    <name type="scientific">Ciona savignyi</name>
    <name type="common">Pacific transparent sea squirt</name>
    <dbReference type="NCBI Taxonomy" id="51511"/>
    <lineage>
        <taxon>Eukaryota</taxon>
        <taxon>Metazoa</taxon>
        <taxon>Chordata</taxon>
        <taxon>Tunicata</taxon>
        <taxon>Ascidiacea</taxon>
        <taxon>Phlebobranchia</taxon>
        <taxon>Cionidae</taxon>
        <taxon>Ciona</taxon>
    </lineage>
</organism>
<reference evidence="1" key="3">
    <citation type="submission" date="2025-09" db="UniProtKB">
        <authorList>
            <consortium name="Ensembl"/>
        </authorList>
    </citation>
    <scope>IDENTIFICATION</scope>
</reference>
<dbReference type="InParanoid" id="H2YV56"/>
<dbReference type="HOGENOM" id="CLU_915141_0_0_1"/>
<protein>
    <submittedName>
        <fullName evidence="1">Uncharacterized protein</fullName>
    </submittedName>
</protein>
<dbReference type="Proteomes" id="UP000007875">
    <property type="component" value="Unassembled WGS sequence"/>
</dbReference>
<accession>H2YV56</accession>
<reference evidence="2" key="1">
    <citation type="submission" date="2003-08" db="EMBL/GenBank/DDBJ databases">
        <authorList>
            <person name="Birren B."/>
            <person name="Nusbaum C."/>
            <person name="Abebe A."/>
            <person name="Abouelleil A."/>
            <person name="Adekoya E."/>
            <person name="Ait-zahra M."/>
            <person name="Allen N."/>
            <person name="Allen T."/>
            <person name="An P."/>
            <person name="Anderson M."/>
            <person name="Anderson S."/>
            <person name="Arachchi H."/>
            <person name="Armbruster J."/>
            <person name="Bachantsang P."/>
            <person name="Baldwin J."/>
            <person name="Barry A."/>
            <person name="Bayul T."/>
            <person name="Blitshsteyn B."/>
            <person name="Bloom T."/>
            <person name="Blye J."/>
            <person name="Boguslavskiy L."/>
            <person name="Borowsky M."/>
            <person name="Boukhgalter B."/>
            <person name="Brunache A."/>
            <person name="Butler J."/>
            <person name="Calixte N."/>
            <person name="Calvo S."/>
            <person name="Camarata J."/>
            <person name="Campo K."/>
            <person name="Chang J."/>
            <person name="Cheshatsang Y."/>
            <person name="Citroen M."/>
            <person name="Collymore A."/>
            <person name="Considine T."/>
            <person name="Cook A."/>
            <person name="Cooke P."/>
            <person name="Corum B."/>
            <person name="Cuomo C."/>
            <person name="David R."/>
            <person name="Dawoe T."/>
            <person name="Degray S."/>
            <person name="Dodge S."/>
            <person name="Dooley K."/>
            <person name="Dorje P."/>
            <person name="Dorjee K."/>
            <person name="Dorris L."/>
            <person name="Duffey N."/>
            <person name="Dupes A."/>
            <person name="Elkins T."/>
            <person name="Engels R."/>
            <person name="Erickson J."/>
            <person name="Farina A."/>
            <person name="Faro S."/>
            <person name="Ferreira P."/>
            <person name="Fischer H."/>
            <person name="Fitzgerald M."/>
            <person name="Foley K."/>
            <person name="Gage D."/>
            <person name="Galagan J."/>
            <person name="Gearin G."/>
            <person name="Gnerre S."/>
            <person name="Gnirke A."/>
            <person name="Goyette A."/>
            <person name="Graham J."/>
            <person name="Grandbois E."/>
            <person name="Gyaltsen K."/>
            <person name="Hafez N."/>
            <person name="Hagopian D."/>
            <person name="Hagos B."/>
            <person name="Hall J."/>
            <person name="Hatcher B."/>
            <person name="Heller A."/>
            <person name="Higgins H."/>
            <person name="Honan T."/>
            <person name="Horn A."/>
            <person name="Houde N."/>
            <person name="Hughes L."/>
            <person name="Hulme W."/>
            <person name="Husby E."/>
            <person name="Iliev I."/>
            <person name="Jaffe D."/>
            <person name="Jones C."/>
            <person name="Kamal M."/>
            <person name="Kamat A."/>
            <person name="Kamvysselis M."/>
            <person name="Karlsson E."/>
            <person name="Kells C."/>
            <person name="Kieu A."/>
            <person name="Kisner P."/>
            <person name="Kodira C."/>
            <person name="Kulbokas E."/>
            <person name="Labutti K."/>
            <person name="Lama D."/>
            <person name="Landers T."/>
            <person name="Leger J."/>
            <person name="Levine S."/>
            <person name="Lewis D."/>
            <person name="Lewis T."/>
            <person name="Lindblad-toh K."/>
            <person name="Liu X."/>
            <person name="Lokyitsang T."/>
            <person name="Lokyitsang Y."/>
            <person name="Lucien O."/>
            <person name="Lui A."/>
            <person name="Ma L.J."/>
            <person name="Mabbitt R."/>
            <person name="Macdonald J."/>
            <person name="Maclean C."/>
            <person name="Major J."/>
            <person name="Manning J."/>
            <person name="Marabella R."/>
            <person name="Maru K."/>
            <person name="Matthews C."/>
            <person name="Mauceli E."/>
            <person name="Mccarthy M."/>
            <person name="Mcdonough S."/>
            <person name="Mcghee T."/>
            <person name="Meldrim J."/>
            <person name="Meneus L."/>
            <person name="Mesirov J."/>
            <person name="Mihalev A."/>
            <person name="Mihova T."/>
            <person name="Mikkelsen T."/>
            <person name="Mlenga V."/>
            <person name="Moru K."/>
            <person name="Mozes J."/>
            <person name="Mulrain L."/>
            <person name="Munson G."/>
            <person name="Naylor J."/>
            <person name="Newes C."/>
            <person name="Nguyen C."/>
            <person name="Nguyen N."/>
            <person name="Nguyen T."/>
            <person name="Nicol R."/>
            <person name="Nielsen C."/>
            <person name="Nizzari M."/>
            <person name="Norbu C."/>
            <person name="Norbu N."/>
            <person name="O'donnell P."/>
            <person name="Okoawo O."/>
            <person name="O'leary S."/>
            <person name="Omotosho B."/>
            <person name="O'neill K."/>
            <person name="Osman S."/>
            <person name="Parker S."/>
            <person name="Perrin D."/>
            <person name="Phunkhang P."/>
            <person name="Piqani B."/>
            <person name="Purcell S."/>
            <person name="Rachupka T."/>
            <person name="Ramasamy U."/>
            <person name="Rameau R."/>
            <person name="Ray V."/>
            <person name="Raymond C."/>
            <person name="Retta R."/>
            <person name="Richardson S."/>
            <person name="Rise C."/>
            <person name="Rodriguez J."/>
            <person name="Rogers J."/>
            <person name="Rogov P."/>
            <person name="Rutman M."/>
            <person name="Schupbach R."/>
            <person name="Seaman C."/>
            <person name="Settipalli S."/>
            <person name="Sharpe T."/>
            <person name="Sheridan J."/>
            <person name="Sherpa N."/>
            <person name="Shi J."/>
            <person name="Smirnov S."/>
            <person name="Smith C."/>
            <person name="Sougnez C."/>
            <person name="Spencer B."/>
            <person name="Stalker J."/>
            <person name="Stange-thomann N."/>
            <person name="Stavropoulos S."/>
            <person name="Stetson K."/>
            <person name="Stone C."/>
            <person name="Stone S."/>
            <person name="Stubbs M."/>
            <person name="Talamas J."/>
            <person name="Tchuinga P."/>
            <person name="Tenzing P."/>
            <person name="Tesfaye S."/>
            <person name="Theodore J."/>
            <person name="Thoulutsang Y."/>
            <person name="Topham K."/>
            <person name="Towey S."/>
            <person name="Tsamla T."/>
            <person name="Tsomo N."/>
            <person name="Vallee D."/>
            <person name="Vassiliev H."/>
            <person name="Venkataraman V."/>
            <person name="Vinson J."/>
            <person name="Vo A."/>
            <person name="Wade C."/>
            <person name="Wang S."/>
            <person name="Wangchuk T."/>
            <person name="Wangdi T."/>
            <person name="Whittaker C."/>
            <person name="Wilkinson J."/>
            <person name="Wu Y."/>
            <person name="Wyman D."/>
            <person name="Yadav S."/>
            <person name="Yang S."/>
            <person name="Yang X."/>
            <person name="Yeager S."/>
            <person name="Yee E."/>
            <person name="Young G."/>
            <person name="Zainoun J."/>
            <person name="Zembeck L."/>
            <person name="Zimmer A."/>
            <person name="Zody M."/>
            <person name="Lander E."/>
        </authorList>
    </citation>
    <scope>NUCLEOTIDE SEQUENCE [LARGE SCALE GENOMIC DNA]</scope>
</reference>
<proteinExistence type="predicted"/>